<gene>
    <name evidence="1" type="ORF">Ga0074812_13485</name>
</gene>
<name>A0A0S4QZT2_9ACTN</name>
<dbReference type="RefSeq" id="WP_091284560.1">
    <property type="nucleotide sequence ID" value="NZ_FAOZ01000034.1"/>
</dbReference>
<proteinExistence type="predicted"/>
<keyword evidence="2" id="KW-1185">Reference proteome</keyword>
<protein>
    <recommendedName>
        <fullName evidence="3">Acyl-CoA dehydrogenase, N-terminal domain</fullName>
    </recommendedName>
</protein>
<accession>A0A0S4QZT2</accession>
<sequence>MSTSPFASPFASTPEQDELRRTVRTFMTEKSPEAEVRRLMATTTGYDPAVRHEHPARFASCG</sequence>
<organism evidence="1 2">
    <name type="scientific">Parafrankia irregularis</name>
    <dbReference type="NCBI Taxonomy" id="795642"/>
    <lineage>
        <taxon>Bacteria</taxon>
        <taxon>Bacillati</taxon>
        <taxon>Actinomycetota</taxon>
        <taxon>Actinomycetes</taxon>
        <taxon>Frankiales</taxon>
        <taxon>Frankiaceae</taxon>
        <taxon>Parafrankia</taxon>
    </lineage>
</organism>
<evidence type="ECO:0008006" key="3">
    <source>
        <dbReference type="Google" id="ProtNLM"/>
    </source>
</evidence>
<dbReference type="EMBL" id="FAOZ01000034">
    <property type="protein sequence ID" value="CUU60054.1"/>
    <property type="molecule type" value="Genomic_DNA"/>
</dbReference>
<evidence type="ECO:0000313" key="1">
    <source>
        <dbReference type="EMBL" id="CUU60054.1"/>
    </source>
</evidence>
<reference evidence="2" key="1">
    <citation type="submission" date="2015-11" db="EMBL/GenBank/DDBJ databases">
        <authorList>
            <person name="Varghese N."/>
        </authorList>
    </citation>
    <scope>NUCLEOTIDE SEQUENCE [LARGE SCALE GENOMIC DNA]</scope>
    <source>
        <strain evidence="2">DSM 45899</strain>
    </source>
</reference>
<dbReference type="AlphaFoldDB" id="A0A0S4QZT2"/>
<dbReference type="Proteomes" id="UP000198802">
    <property type="component" value="Unassembled WGS sequence"/>
</dbReference>
<evidence type="ECO:0000313" key="2">
    <source>
        <dbReference type="Proteomes" id="UP000198802"/>
    </source>
</evidence>